<name>A0A139AR59_GONPJ</name>
<protein>
    <recommendedName>
        <fullName evidence="3">Methyltransferase domain-containing protein</fullName>
    </recommendedName>
</protein>
<evidence type="ECO:0000313" key="2">
    <source>
        <dbReference type="Proteomes" id="UP000070544"/>
    </source>
</evidence>
<evidence type="ECO:0000313" key="1">
    <source>
        <dbReference type="EMBL" id="KXS19237.1"/>
    </source>
</evidence>
<dbReference type="AlphaFoldDB" id="A0A139AR59"/>
<evidence type="ECO:0008006" key="3">
    <source>
        <dbReference type="Google" id="ProtNLM"/>
    </source>
</evidence>
<organism evidence="1 2">
    <name type="scientific">Gonapodya prolifera (strain JEL478)</name>
    <name type="common">Monoblepharis prolifera</name>
    <dbReference type="NCBI Taxonomy" id="1344416"/>
    <lineage>
        <taxon>Eukaryota</taxon>
        <taxon>Fungi</taxon>
        <taxon>Fungi incertae sedis</taxon>
        <taxon>Chytridiomycota</taxon>
        <taxon>Chytridiomycota incertae sedis</taxon>
        <taxon>Monoblepharidomycetes</taxon>
        <taxon>Monoblepharidales</taxon>
        <taxon>Gonapodyaceae</taxon>
        <taxon>Gonapodya</taxon>
    </lineage>
</organism>
<sequence>MANKTRLFTTLLLLVLSAHFLYTYFRPPEPLWPLQRSSAGRFLTQEPPTSQYDAESPEFSGFTLNADKAGDGAFVDVLITRYDELYKKYSSDLKAVRRAVADWCREKPKRTTPEEQVTFRQGWAHMCISDDIELEVGYLRIREAKPKVVWEISPADGFSTFWIISALKANGNGAILYSFDLANDPTQHLPLEMQKSIDWRFKKGDFHKQIDNVLAETPEHSPNYIFLDSYHSKDFAQYYTTELFRMWPDKHIHISLHDVYNPSFWNDNIQGRDLNVHPPWMPNEEGLAVLDWLVYQLPSTYPTPWQSRGVLPVCNLFTLASARFPRLFKRFVAMRSAVLGDEHRHSVRPGEPPMDVAGMGNPTLYWEMGCKIR</sequence>
<dbReference type="Proteomes" id="UP000070544">
    <property type="component" value="Unassembled WGS sequence"/>
</dbReference>
<keyword evidence="2" id="KW-1185">Reference proteome</keyword>
<dbReference type="InterPro" id="IPR029063">
    <property type="entry name" value="SAM-dependent_MTases_sf"/>
</dbReference>
<dbReference type="Gene3D" id="3.40.50.150">
    <property type="entry name" value="Vaccinia Virus protein VP39"/>
    <property type="match status" value="1"/>
</dbReference>
<dbReference type="OrthoDB" id="2124227at2759"/>
<gene>
    <name evidence="1" type="ORF">M427DRAFT_53191</name>
</gene>
<proteinExistence type="predicted"/>
<dbReference type="EMBL" id="KQ965739">
    <property type="protein sequence ID" value="KXS19237.1"/>
    <property type="molecule type" value="Genomic_DNA"/>
</dbReference>
<accession>A0A139AR59</accession>
<reference evidence="1 2" key="1">
    <citation type="journal article" date="2015" name="Genome Biol. Evol.">
        <title>Phylogenomic analyses indicate that early fungi evolved digesting cell walls of algal ancestors of land plants.</title>
        <authorList>
            <person name="Chang Y."/>
            <person name="Wang S."/>
            <person name="Sekimoto S."/>
            <person name="Aerts A.L."/>
            <person name="Choi C."/>
            <person name="Clum A."/>
            <person name="LaButti K.M."/>
            <person name="Lindquist E.A."/>
            <person name="Yee Ngan C."/>
            <person name="Ohm R.A."/>
            <person name="Salamov A.A."/>
            <person name="Grigoriev I.V."/>
            <person name="Spatafora J.W."/>
            <person name="Berbee M.L."/>
        </authorList>
    </citation>
    <scope>NUCLEOTIDE SEQUENCE [LARGE SCALE GENOMIC DNA]</scope>
    <source>
        <strain evidence="1 2">JEL478</strain>
    </source>
</reference>